<accession>A0A5A7PUY3</accession>
<evidence type="ECO:0000313" key="2">
    <source>
        <dbReference type="Proteomes" id="UP000325081"/>
    </source>
</evidence>
<protein>
    <submittedName>
        <fullName evidence="1">Mutator-like transposase</fullName>
    </submittedName>
</protein>
<reference evidence="2" key="1">
    <citation type="journal article" date="2019" name="Curr. Biol.">
        <title>Genome Sequence of Striga asiatica Provides Insight into the Evolution of Plant Parasitism.</title>
        <authorList>
            <person name="Yoshida S."/>
            <person name="Kim S."/>
            <person name="Wafula E.K."/>
            <person name="Tanskanen J."/>
            <person name="Kim Y.M."/>
            <person name="Honaas L."/>
            <person name="Yang Z."/>
            <person name="Spallek T."/>
            <person name="Conn C.E."/>
            <person name="Ichihashi Y."/>
            <person name="Cheong K."/>
            <person name="Cui S."/>
            <person name="Der J.P."/>
            <person name="Gundlach H."/>
            <person name="Jiao Y."/>
            <person name="Hori C."/>
            <person name="Ishida J.K."/>
            <person name="Kasahara H."/>
            <person name="Kiba T."/>
            <person name="Kim M.S."/>
            <person name="Koo N."/>
            <person name="Laohavisit A."/>
            <person name="Lee Y.H."/>
            <person name="Lumba S."/>
            <person name="McCourt P."/>
            <person name="Mortimer J.C."/>
            <person name="Mutuku J.M."/>
            <person name="Nomura T."/>
            <person name="Sasaki-Sekimoto Y."/>
            <person name="Seto Y."/>
            <person name="Wang Y."/>
            <person name="Wakatake T."/>
            <person name="Sakakibara H."/>
            <person name="Demura T."/>
            <person name="Yamaguchi S."/>
            <person name="Yoneyama K."/>
            <person name="Manabe R.I."/>
            <person name="Nelson D.C."/>
            <person name="Schulman A.H."/>
            <person name="Timko M.P."/>
            <person name="dePamphilis C.W."/>
            <person name="Choi D."/>
            <person name="Shirasu K."/>
        </authorList>
    </citation>
    <scope>NUCLEOTIDE SEQUENCE [LARGE SCALE GENOMIC DNA]</scope>
    <source>
        <strain evidence="2">cv. UVA1</strain>
    </source>
</reference>
<dbReference type="AlphaFoldDB" id="A0A5A7PUY3"/>
<name>A0A5A7PUY3_STRAF</name>
<dbReference type="EMBL" id="BKCP01005184">
    <property type="protein sequence ID" value="GER36645.1"/>
    <property type="molecule type" value="Genomic_DNA"/>
</dbReference>
<comment type="caution">
    <text evidence="1">The sequence shown here is derived from an EMBL/GenBank/DDBJ whole genome shotgun (WGS) entry which is preliminary data.</text>
</comment>
<dbReference type="PANTHER" id="PTHR31973">
    <property type="entry name" value="POLYPROTEIN, PUTATIVE-RELATED"/>
    <property type="match status" value="1"/>
</dbReference>
<feature type="non-terminal residue" evidence="1">
    <location>
        <position position="1"/>
    </location>
</feature>
<dbReference type="Proteomes" id="UP000325081">
    <property type="component" value="Unassembled WGS sequence"/>
</dbReference>
<proteinExistence type="predicted"/>
<sequence>VYPEVNHCFCAYHLSRNIITNYKENLEVVKGAFFAAAYAYTNNEFTHHMDITEKANKKVEEYLNSIGVDKWSRVTVLGYDFKCRTTTKSAQDLPITLLLESVRGMQQDWNVKNRKEAQSTFTKLAKLGQKKLEGYYKASMKLTIRKVQQPSEDIFKVKNGTQIFIVNMKERTCSCNKFQMEELSCESVIKGKQEELEDYCFDFYFTSTLLATYSTAVFLVDYEMKNDAYEGKNEISIFPSKEITLTGRRKKKRFYPAGSAEARNHVKDVHDDGNI</sequence>
<organism evidence="1 2">
    <name type="scientific">Striga asiatica</name>
    <name type="common">Asiatic witchweed</name>
    <name type="synonym">Buchnera asiatica</name>
    <dbReference type="NCBI Taxonomy" id="4170"/>
    <lineage>
        <taxon>Eukaryota</taxon>
        <taxon>Viridiplantae</taxon>
        <taxon>Streptophyta</taxon>
        <taxon>Embryophyta</taxon>
        <taxon>Tracheophyta</taxon>
        <taxon>Spermatophyta</taxon>
        <taxon>Magnoliopsida</taxon>
        <taxon>eudicotyledons</taxon>
        <taxon>Gunneridae</taxon>
        <taxon>Pentapetalae</taxon>
        <taxon>asterids</taxon>
        <taxon>lamiids</taxon>
        <taxon>Lamiales</taxon>
        <taxon>Orobanchaceae</taxon>
        <taxon>Buchnereae</taxon>
        <taxon>Striga</taxon>
    </lineage>
</organism>
<dbReference type="PANTHER" id="PTHR31973:SF113">
    <property type="entry name" value="PROTEIN FAR1-RELATED SEQUENCE 5-LIKE"/>
    <property type="match status" value="1"/>
</dbReference>
<gene>
    <name evidence="1" type="ORF">STAS_12997</name>
</gene>
<evidence type="ECO:0000313" key="1">
    <source>
        <dbReference type="EMBL" id="GER36645.1"/>
    </source>
</evidence>
<feature type="non-terminal residue" evidence="1">
    <location>
        <position position="275"/>
    </location>
</feature>
<keyword evidence="2" id="KW-1185">Reference proteome</keyword>
<dbReference type="OrthoDB" id="912552at2759"/>